<dbReference type="OrthoDB" id="8195021at2759"/>
<name>A0A8J2NGF4_9HEXA</name>
<protein>
    <submittedName>
        <fullName evidence="1">Uncharacterized protein</fullName>
    </submittedName>
</protein>
<dbReference type="EMBL" id="CAJVCH010004903">
    <property type="protein sequence ID" value="CAG7655344.1"/>
    <property type="molecule type" value="Genomic_DNA"/>
</dbReference>
<dbReference type="Proteomes" id="UP000708208">
    <property type="component" value="Unassembled WGS sequence"/>
</dbReference>
<reference evidence="1" key="1">
    <citation type="submission" date="2021-06" db="EMBL/GenBank/DDBJ databases">
        <authorList>
            <person name="Hodson N. C."/>
            <person name="Mongue J. A."/>
            <person name="Jaron S. K."/>
        </authorList>
    </citation>
    <scope>NUCLEOTIDE SEQUENCE</scope>
</reference>
<evidence type="ECO:0000313" key="2">
    <source>
        <dbReference type="Proteomes" id="UP000708208"/>
    </source>
</evidence>
<comment type="caution">
    <text evidence="1">The sequence shown here is derived from an EMBL/GenBank/DDBJ whole genome shotgun (WGS) entry which is preliminary data.</text>
</comment>
<proteinExistence type="predicted"/>
<dbReference type="AlphaFoldDB" id="A0A8J2NGF4"/>
<feature type="non-terminal residue" evidence="1">
    <location>
        <position position="68"/>
    </location>
</feature>
<evidence type="ECO:0000313" key="1">
    <source>
        <dbReference type="EMBL" id="CAG7655344.1"/>
    </source>
</evidence>
<sequence>LMLMLNLTYQPVDGKGWMKLQNDSNGETLTGIGQQIINFEADLSISTSTMEYYRSKFISFLQPIGSEQ</sequence>
<keyword evidence="2" id="KW-1185">Reference proteome</keyword>
<accession>A0A8J2NGF4</accession>
<gene>
    <name evidence="1" type="ORF">AFUS01_LOCUS909</name>
</gene>
<organism evidence="1 2">
    <name type="scientific">Allacma fusca</name>
    <dbReference type="NCBI Taxonomy" id="39272"/>
    <lineage>
        <taxon>Eukaryota</taxon>
        <taxon>Metazoa</taxon>
        <taxon>Ecdysozoa</taxon>
        <taxon>Arthropoda</taxon>
        <taxon>Hexapoda</taxon>
        <taxon>Collembola</taxon>
        <taxon>Symphypleona</taxon>
        <taxon>Sminthuridae</taxon>
        <taxon>Allacma</taxon>
    </lineage>
</organism>